<reference evidence="10 11" key="1">
    <citation type="submission" date="2020-04" db="EMBL/GenBank/DDBJ databases">
        <title>Ramlibacter sp. G-1-2-2 isolated from soil.</title>
        <authorList>
            <person name="Dahal R.H."/>
        </authorList>
    </citation>
    <scope>NUCLEOTIDE SEQUENCE [LARGE SCALE GENOMIC DNA]</scope>
    <source>
        <strain evidence="10 11">G-1-2-2</strain>
    </source>
</reference>
<sequence length="240" mass="26719">MRLLLVEADTQLATAAQEYLRRSGLAVDQVCSGRQMIDAVEDHCYEAVVLSTNLPGDDPVALLARLRRQSRRLAVLVTIAMSSWCEPLELLELGADDYLRRPYTLRDLAARITATTRRLPPHEPDDGATSFAGIKLSPLTHAVTVDGKPVALTRREYSILELFIRRKNQVLTRSQIEESVYGWNEEVASNTVEVYIHGLRRKLGTPLIHTIRGVGYQLASEAQPIMMSRRSPAEGSSEPA</sequence>
<dbReference type="Gene3D" id="1.10.10.10">
    <property type="entry name" value="Winged helix-like DNA-binding domain superfamily/Winged helix DNA-binding domain"/>
    <property type="match status" value="1"/>
</dbReference>
<dbReference type="InterPro" id="IPR011006">
    <property type="entry name" value="CheY-like_superfamily"/>
</dbReference>
<feature type="domain" description="Response regulatory" evidence="8">
    <location>
        <begin position="2"/>
        <end position="116"/>
    </location>
</feature>
<evidence type="ECO:0000256" key="4">
    <source>
        <dbReference type="ARBA" id="ARBA00023125"/>
    </source>
</evidence>
<dbReference type="InterPro" id="IPR036388">
    <property type="entry name" value="WH-like_DNA-bd_sf"/>
</dbReference>
<comment type="caution">
    <text evidence="6">Lacks conserved residue(s) required for the propagation of feature annotation.</text>
</comment>
<keyword evidence="2" id="KW-0902">Two-component regulatory system</keyword>
<keyword evidence="1" id="KW-0597">Phosphoprotein</keyword>
<keyword evidence="3" id="KW-0805">Transcription regulation</keyword>
<dbReference type="GO" id="GO:0005829">
    <property type="term" value="C:cytosol"/>
    <property type="evidence" value="ECO:0007669"/>
    <property type="project" value="TreeGrafter"/>
</dbReference>
<dbReference type="Pfam" id="PF00486">
    <property type="entry name" value="Trans_reg_C"/>
    <property type="match status" value="1"/>
</dbReference>
<evidence type="ECO:0000256" key="3">
    <source>
        <dbReference type="ARBA" id="ARBA00023015"/>
    </source>
</evidence>
<evidence type="ECO:0000256" key="7">
    <source>
        <dbReference type="PROSITE-ProRule" id="PRU01091"/>
    </source>
</evidence>
<evidence type="ECO:0000313" key="10">
    <source>
        <dbReference type="EMBL" id="NML44484.1"/>
    </source>
</evidence>
<dbReference type="SUPFAM" id="SSF52172">
    <property type="entry name" value="CheY-like"/>
    <property type="match status" value="1"/>
</dbReference>
<evidence type="ECO:0000259" key="8">
    <source>
        <dbReference type="PROSITE" id="PS50110"/>
    </source>
</evidence>
<proteinExistence type="predicted"/>
<dbReference type="InterPro" id="IPR039420">
    <property type="entry name" value="WalR-like"/>
</dbReference>
<comment type="caution">
    <text evidence="10">The sequence shown here is derived from an EMBL/GenBank/DDBJ whole genome shotgun (WGS) entry which is preliminary data.</text>
</comment>
<dbReference type="SMART" id="SM00448">
    <property type="entry name" value="REC"/>
    <property type="match status" value="1"/>
</dbReference>
<name>A0A848H1P8_9BURK</name>
<organism evidence="10 11">
    <name type="scientific">Ramlibacter agri</name>
    <dbReference type="NCBI Taxonomy" id="2728837"/>
    <lineage>
        <taxon>Bacteria</taxon>
        <taxon>Pseudomonadati</taxon>
        <taxon>Pseudomonadota</taxon>
        <taxon>Betaproteobacteria</taxon>
        <taxon>Burkholderiales</taxon>
        <taxon>Comamonadaceae</taxon>
        <taxon>Ramlibacter</taxon>
    </lineage>
</organism>
<evidence type="ECO:0000259" key="9">
    <source>
        <dbReference type="PROSITE" id="PS51755"/>
    </source>
</evidence>
<dbReference type="Proteomes" id="UP000541185">
    <property type="component" value="Unassembled WGS sequence"/>
</dbReference>
<dbReference type="RefSeq" id="WP_169418606.1">
    <property type="nucleotide sequence ID" value="NZ_JABBFX010000001.1"/>
</dbReference>
<dbReference type="AlphaFoldDB" id="A0A848H1P8"/>
<protein>
    <submittedName>
        <fullName evidence="10">Response regulator transcription factor</fullName>
    </submittedName>
</protein>
<dbReference type="GO" id="GO:0000976">
    <property type="term" value="F:transcription cis-regulatory region binding"/>
    <property type="evidence" value="ECO:0007669"/>
    <property type="project" value="TreeGrafter"/>
</dbReference>
<dbReference type="Gene3D" id="3.40.50.2300">
    <property type="match status" value="1"/>
</dbReference>
<dbReference type="PROSITE" id="PS50110">
    <property type="entry name" value="RESPONSE_REGULATORY"/>
    <property type="match status" value="1"/>
</dbReference>
<dbReference type="CDD" id="cd00383">
    <property type="entry name" value="trans_reg_C"/>
    <property type="match status" value="1"/>
</dbReference>
<dbReference type="PANTHER" id="PTHR48111:SF1">
    <property type="entry name" value="TWO-COMPONENT RESPONSE REGULATOR ORR33"/>
    <property type="match status" value="1"/>
</dbReference>
<dbReference type="EMBL" id="JABBFX010000001">
    <property type="protein sequence ID" value="NML44484.1"/>
    <property type="molecule type" value="Genomic_DNA"/>
</dbReference>
<evidence type="ECO:0000256" key="1">
    <source>
        <dbReference type="ARBA" id="ARBA00022553"/>
    </source>
</evidence>
<evidence type="ECO:0000256" key="5">
    <source>
        <dbReference type="ARBA" id="ARBA00023163"/>
    </source>
</evidence>
<evidence type="ECO:0000256" key="6">
    <source>
        <dbReference type="PROSITE-ProRule" id="PRU00169"/>
    </source>
</evidence>
<keyword evidence="5" id="KW-0804">Transcription</keyword>
<keyword evidence="4 7" id="KW-0238">DNA-binding</keyword>
<dbReference type="GO" id="GO:0006355">
    <property type="term" value="P:regulation of DNA-templated transcription"/>
    <property type="evidence" value="ECO:0007669"/>
    <property type="project" value="InterPro"/>
</dbReference>
<dbReference type="PANTHER" id="PTHR48111">
    <property type="entry name" value="REGULATOR OF RPOS"/>
    <property type="match status" value="1"/>
</dbReference>
<evidence type="ECO:0000313" key="11">
    <source>
        <dbReference type="Proteomes" id="UP000541185"/>
    </source>
</evidence>
<dbReference type="PROSITE" id="PS51755">
    <property type="entry name" value="OMPR_PHOB"/>
    <property type="match status" value="1"/>
</dbReference>
<dbReference type="InterPro" id="IPR001789">
    <property type="entry name" value="Sig_transdc_resp-reg_receiver"/>
</dbReference>
<dbReference type="InterPro" id="IPR016032">
    <property type="entry name" value="Sig_transdc_resp-reg_C-effctor"/>
</dbReference>
<dbReference type="SMART" id="SM00862">
    <property type="entry name" value="Trans_reg_C"/>
    <property type="match status" value="1"/>
</dbReference>
<dbReference type="SUPFAM" id="SSF46894">
    <property type="entry name" value="C-terminal effector domain of the bipartite response regulators"/>
    <property type="match status" value="1"/>
</dbReference>
<dbReference type="GO" id="GO:0000156">
    <property type="term" value="F:phosphorelay response regulator activity"/>
    <property type="evidence" value="ECO:0007669"/>
    <property type="project" value="TreeGrafter"/>
</dbReference>
<gene>
    <name evidence="10" type="ORF">HHL11_12030</name>
</gene>
<feature type="domain" description="OmpR/PhoB-type" evidence="9">
    <location>
        <begin position="126"/>
        <end position="220"/>
    </location>
</feature>
<keyword evidence="11" id="KW-1185">Reference proteome</keyword>
<feature type="DNA-binding region" description="OmpR/PhoB-type" evidence="7">
    <location>
        <begin position="126"/>
        <end position="220"/>
    </location>
</feature>
<evidence type="ECO:0000256" key="2">
    <source>
        <dbReference type="ARBA" id="ARBA00023012"/>
    </source>
</evidence>
<dbReference type="Pfam" id="PF00072">
    <property type="entry name" value="Response_reg"/>
    <property type="match status" value="1"/>
</dbReference>
<dbReference type="GO" id="GO:0032993">
    <property type="term" value="C:protein-DNA complex"/>
    <property type="evidence" value="ECO:0007669"/>
    <property type="project" value="TreeGrafter"/>
</dbReference>
<accession>A0A848H1P8</accession>
<dbReference type="InterPro" id="IPR001867">
    <property type="entry name" value="OmpR/PhoB-type_DNA-bd"/>
</dbReference>